<dbReference type="InterPro" id="IPR020058">
    <property type="entry name" value="Glu/Gln-tRNA-synth_Ib_cat-dom"/>
</dbReference>
<name>A0A1V2L7D6_CYBFA</name>
<dbReference type="GO" id="GO:0006424">
    <property type="term" value="P:glutamyl-tRNA aminoacylation"/>
    <property type="evidence" value="ECO:0007669"/>
    <property type="project" value="InterPro"/>
</dbReference>
<dbReference type="VEuPathDB" id="FungiDB:BON22_2720"/>
<dbReference type="InterPro" id="IPR000924">
    <property type="entry name" value="Glu/Gln-tRNA-synth"/>
</dbReference>
<dbReference type="AlphaFoldDB" id="A0A1V2L7D6"/>
<sequence>MSSKRAFLVSKELRLAAWKAKSLGIALDDISSPARTRFAPSPTGFLHLGSLRTALYNYLLAKSTGGQFLLRLEDTDQKRLVQGAEDNIYESLKWCGLHWDEGPLIGGPYEPYRQSDRHEIYAQYSNTLIDSGNAYRCFCSKERLDKLRESAQRLQPPTTVSYDRNCAHISPEESAKRAESGEPYTVRFKSPNTYPAFEDLLHGKVDLQPQINKDDVRYDDQVLIKSDGLPTYHFANVIDDHHMKITHVIRGEEWLPSTPKHIAMYAAFGWTAPKFIHIPLLTSTKDKKLSKRSGDIDVMNFKKRGILPEALINFVALFGWSPRTEKKSEIHVLKELVELFNTRDLTRGNAKVDDKKLFFFNKHYLQERVNRDDAEILNQGYEILKESYPNVTKEQSTRLIKFVKEHLTNIFEVKNYYYLISDPDLQNEHAQKFISSVGNNSDAKKILSTFSEVGALEDIDRTTDELVEAGVQKKVIFQTLRFALSGGIPGLKIPLLVEFIGVEEAQKRVKEAMEKL</sequence>
<dbReference type="InterPro" id="IPR004527">
    <property type="entry name" value="Glu-tRNA-ligase_bac/mito"/>
</dbReference>
<comment type="similarity">
    <text evidence="2">Belongs to the class-I aminoacyl-tRNA synthetase family. Glutamate--tRNA ligase type 1 subfamily.</text>
</comment>
<dbReference type="PANTHER" id="PTHR43311">
    <property type="entry name" value="GLUTAMATE--TRNA LIGASE"/>
    <property type="match status" value="1"/>
</dbReference>
<dbReference type="SUPFAM" id="SSF52374">
    <property type="entry name" value="Nucleotidylyl transferase"/>
    <property type="match status" value="1"/>
</dbReference>
<evidence type="ECO:0000313" key="15">
    <source>
        <dbReference type="Proteomes" id="UP000189513"/>
    </source>
</evidence>
<dbReference type="FunFam" id="3.40.50.620:FF:000045">
    <property type="entry name" value="Glutamate--tRNA ligase, mitochondrial"/>
    <property type="match status" value="1"/>
</dbReference>
<dbReference type="Pfam" id="PF19269">
    <property type="entry name" value="Anticodon_2"/>
    <property type="match status" value="1"/>
</dbReference>
<dbReference type="InterPro" id="IPR045462">
    <property type="entry name" value="aa-tRNA-synth_I_cd-bd"/>
</dbReference>
<dbReference type="Gene3D" id="1.10.10.350">
    <property type="match status" value="1"/>
</dbReference>
<evidence type="ECO:0000256" key="11">
    <source>
        <dbReference type="RuleBase" id="RU363037"/>
    </source>
</evidence>
<evidence type="ECO:0000259" key="12">
    <source>
        <dbReference type="Pfam" id="PF00749"/>
    </source>
</evidence>
<keyword evidence="5 11" id="KW-0547">Nucleotide-binding</keyword>
<dbReference type="NCBIfam" id="TIGR00464">
    <property type="entry name" value="gltX_bact"/>
    <property type="match status" value="1"/>
</dbReference>
<gene>
    <name evidence="14" type="ORF">BON22_2720</name>
</gene>
<dbReference type="STRING" id="36022.A0A1V2L7D6"/>
<evidence type="ECO:0000256" key="9">
    <source>
        <dbReference type="ARBA" id="ARBA00030865"/>
    </source>
</evidence>
<evidence type="ECO:0000256" key="3">
    <source>
        <dbReference type="ARBA" id="ARBA00012835"/>
    </source>
</evidence>
<dbReference type="PANTHER" id="PTHR43311:SF2">
    <property type="entry name" value="GLUTAMATE--TRNA LIGASE, MITOCHONDRIAL-RELATED"/>
    <property type="match status" value="1"/>
</dbReference>
<proteinExistence type="inferred from homology"/>
<keyword evidence="7 11" id="KW-0648">Protein biosynthesis</keyword>
<dbReference type="InterPro" id="IPR008925">
    <property type="entry name" value="aa_tRNA-synth_I_cd-bd_sf"/>
</dbReference>
<dbReference type="GO" id="GO:0008270">
    <property type="term" value="F:zinc ion binding"/>
    <property type="evidence" value="ECO:0007669"/>
    <property type="project" value="InterPro"/>
</dbReference>
<dbReference type="Pfam" id="PF00749">
    <property type="entry name" value="tRNA-synt_1c"/>
    <property type="match status" value="1"/>
</dbReference>
<evidence type="ECO:0000256" key="8">
    <source>
        <dbReference type="ARBA" id="ARBA00023146"/>
    </source>
</evidence>
<dbReference type="InterPro" id="IPR033910">
    <property type="entry name" value="GluRS_core"/>
</dbReference>
<keyword evidence="15" id="KW-1185">Reference proteome</keyword>
<keyword evidence="4 11" id="KW-0436">Ligase</keyword>
<keyword evidence="8 11" id="KW-0030">Aminoacyl-tRNA synthetase</keyword>
<dbReference type="PRINTS" id="PR00987">
    <property type="entry name" value="TRNASYNTHGLU"/>
</dbReference>
<dbReference type="InterPro" id="IPR020751">
    <property type="entry name" value="aa-tRNA-synth_I_codon-bd_sub2"/>
</dbReference>
<protein>
    <recommendedName>
        <fullName evidence="10">Glutamate--tRNA ligase, mitochondrial</fullName>
        <ecNumber evidence="3">6.1.1.17</ecNumber>
    </recommendedName>
    <alternativeName>
        <fullName evidence="9">Glutamyl-tRNA synthetase</fullName>
    </alternativeName>
</protein>
<reference evidence="15" key="1">
    <citation type="journal article" date="2017" name="Genome Announc.">
        <title>Genome sequences of Cyberlindnera fabianii 65, Pichia kudriavzevii 129, and Saccharomyces cerevisiae 131 isolated from fermented masau fruits in Zimbabwe.</title>
        <authorList>
            <person name="van Rijswijck I.M.H."/>
            <person name="Derks M.F.L."/>
            <person name="Abee T."/>
            <person name="de Ridder D."/>
            <person name="Smid E.J."/>
        </authorList>
    </citation>
    <scope>NUCLEOTIDE SEQUENCE [LARGE SCALE GENOMIC DNA]</scope>
    <source>
        <strain evidence="15">65</strain>
    </source>
</reference>
<dbReference type="EMBL" id="MPUK01000004">
    <property type="protein sequence ID" value="ONH67809.1"/>
    <property type="molecule type" value="Genomic_DNA"/>
</dbReference>
<dbReference type="GO" id="GO:0000049">
    <property type="term" value="F:tRNA binding"/>
    <property type="evidence" value="ECO:0007669"/>
    <property type="project" value="InterPro"/>
</dbReference>
<organism evidence="14 15">
    <name type="scientific">Cyberlindnera fabianii</name>
    <name type="common">Yeast</name>
    <name type="synonym">Hansenula fabianii</name>
    <dbReference type="NCBI Taxonomy" id="36022"/>
    <lineage>
        <taxon>Eukaryota</taxon>
        <taxon>Fungi</taxon>
        <taxon>Dikarya</taxon>
        <taxon>Ascomycota</taxon>
        <taxon>Saccharomycotina</taxon>
        <taxon>Saccharomycetes</taxon>
        <taxon>Phaffomycetales</taxon>
        <taxon>Phaffomycetaceae</taxon>
        <taxon>Cyberlindnera</taxon>
    </lineage>
</organism>
<dbReference type="GO" id="GO:0005739">
    <property type="term" value="C:mitochondrion"/>
    <property type="evidence" value="ECO:0007669"/>
    <property type="project" value="UniProtKB-SubCell"/>
</dbReference>
<dbReference type="Gene3D" id="3.40.50.620">
    <property type="entry name" value="HUPs"/>
    <property type="match status" value="1"/>
</dbReference>
<keyword evidence="6 11" id="KW-0067">ATP-binding</keyword>
<accession>A0A1V2L7D6</accession>
<comment type="caution">
    <text evidence="14">The sequence shown here is derived from an EMBL/GenBank/DDBJ whole genome shotgun (WGS) entry which is preliminary data.</text>
</comment>
<evidence type="ECO:0000256" key="1">
    <source>
        <dbReference type="ARBA" id="ARBA00004173"/>
    </source>
</evidence>
<dbReference type="Proteomes" id="UP000189513">
    <property type="component" value="Unassembled WGS sequence"/>
</dbReference>
<dbReference type="CDD" id="cd00808">
    <property type="entry name" value="GluRS_core"/>
    <property type="match status" value="1"/>
</dbReference>
<evidence type="ECO:0000256" key="4">
    <source>
        <dbReference type="ARBA" id="ARBA00022598"/>
    </source>
</evidence>
<evidence type="ECO:0000313" key="14">
    <source>
        <dbReference type="EMBL" id="ONH67809.1"/>
    </source>
</evidence>
<dbReference type="GO" id="GO:0004818">
    <property type="term" value="F:glutamate-tRNA ligase activity"/>
    <property type="evidence" value="ECO:0007669"/>
    <property type="project" value="UniProtKB-EC"/>
</dbReference>
<dbReference type="EC" id="6.1.1.17" evidence="3"/>
<evidence type="ECO:0000256" key="7">
    <source>
        <dbReference type="ARBA" id="ARBA00022917"/>
    </source>
</evidence>
<evidence type="ECO:0000256" key="2">
    <source>
        <dbReference type="ARBA" id="ARBA00007894"/>
    </source>
</evidence>
<dbReference type="HAMAP" id="MF_00022">
    <property type="entry name" value="Glu_tRNA_synth_type1"/>
    <property type="match status" value="1"/>
</dbReference>
<feature type="domain" description="Aminoacyl-tRNA synthetase class I anticodon-binding" evidence="13">
    <location>
        <begin position="391"/>
        <end position="512"/>
    </location>
</feature>
<feature type="domain" description="Glutamyl/glutaminyl-tRNA synthetase class Ib catalytic" evidence="12">
    <location>
        <begin position="35"/>
        <end position="357"/>
    </location>
</feature>
<evidence type="ECO:0000259" key="13">
    <source>
        <dbReference type="Pfam" id="PF19269"/>
    </source>
</evidence>
<dbReference type="OMA" id="QAPRYDN"/>
<dbReference type="SUPFAM" id="SSF48163">
    <property type="entry name" value="An anticodon-binding domain of class I aminoacyl-tRNA synthetases"/>
    <property type="match status" value="1"/>
</dbReference>
<dbReference type="InterPro" id="IPR049940">
    <property type="entry name" value="GluQ/Sye"/>
</dbReference>
<evidence type="ECO:0000256" key="5">
    <source>
        <dbReference type="ARBA" id="ARBA00022741"/>
    </source>
</evidence>
<dbReference type="InterPro" id="IPR014729">
    <property type="entry name" value="Rossmann-like_a/b/a_fold"/>
</dbReference>
<dbReference type="GO" id="GO:0005524">
    <property type="term" value="F:ATP binding"/>
    <property type="evidence" value="ECO:0007669"/>
    <property type="project" value="UniProtKB-KW"/>
</dbReference>
<comment type="subcellular location">
    <subcellularLocation>
        <location evidence="1">Mitochondrion</location>
    </subcellularLocation>
</comment>
<evidence type="ECO:0000256" key="10">
    <source>
        <dbReference type="ARBA" id="ARBA00072917"/>
    </source>
</evidence>
<evidence type="ECO:0000256" key="6">
    <source>
        <dbReference type="ARBA" id="ARBA00022840"/>
    </source>
</evidence>